<dbReference type="InterPro" id="IPR001841">
    <property type="entry name" value="Znf_RING"/>
</dbReference>
<evidence type="ECO:0000256" key="5">
    <source>
        <dbReference type="ARBA" id="ARBA00022786"/>
    </source>
</evidence>
<dbReference type="InterPro" id="IPR013083">
    <property type="entry name" value="Znf_RING/FYVE/PHD"/>
</dbReference>
<evidence type="ECO:0000256" key="2">
    <source>
        <dbReference type="ARBA" id="ARBA00022692"/>
    </source>
</evidence>
<feature type="transmembrane region" description="Helical" evidence="11">
    <location>
        <begin position="230"/>
        <end position="252"/>
    </location>
</feature>
<feature type="compositionally biased region" description="Polar residues" evidence="10">
    <location>
        <begin position="49"/>
        <end position="60"/>
    </location>
</feature>
<evidence type="ECO:0000256" key="4">
    <source>
        <dbReference type="ARBA" id="ARBA00022771"/>
    </source>
</evidence>
<evidence type="ECO:0000256" key="1">
    <source>
        <dbReference type="ARBA" id="ARBA00004141"/>
    </source>
</evidence>
<feature type="region of interest" description="Disordered" evidence="10">
    <location>
        <begin position="81"/>
        <end position="118"/>
    </location>
</feature>
<feature type="transmembrane region" description="Helical" evidence="11">
    <location>
        <begin position="352"/>
        <end position="371"/>
    </location>
</feature>
<keyword evidence="7 11" id="KW-1133">Transmembrane helix</keyword>
<evidence type="ECO:0000256" key="7">
    <source>
        <dbReference type="ARBA" id="ARBA00022989"/>
    </source>
</evidence>
<dbReference type="PROSITE" id="PS50089">
    <property type="entry name" value="ZF_RING_2"/>
    <property type="match status" value="1"/>
</dbReference>
<evidence type="ECO:0000313" key="13">
    <source>
        <dbReference type="EMBL" id="KAF0689799.1"/>
    </source>
</evidence>
<feature type="transmembrane region" description="Helical" evidence="11">
    <location>
        <begin position="282"/>
        <end position="300"/>
    </location>
</feature>
<protein>
    <submittedName>
        <fullName evidence="14">Aste57867_18787 protein</fullName>
    </submittedName>
</protein>
<dbReference type="SMART" id="SM00184">
    <property type="entry name" value="RING"/>
    <property type="match status" value="1"/>
</dbReference>
<evidence type="ECO:0000256" key="3">
    <source>
        <dbReference type="ARBA" id="ARBA00022723"/>
    </source>
</evidence>
<keyword evidence="4 9" id="KW-0863">Zinc-finger</keyword>
<organism evidence="14 15">
    <name type="scientific">Aphanomyces stellatus</name>
    <dbReference type="NCBI Taxonomy" id="120398"/>
    <lineage>
        <taxon>Eukaryota</taxon>
        <taxon>Sar</taxon>
        <taxon>Stramenopiles</taxon>
        <taxon>Oomycota</taxon>
        <taxon>Saprolegniomycetes</taxon>
        <taxon>Saprolegniales</taxon>
        <taxon>Verrucalvaceae</taxon>
        <taxon>Aphanomyces</taxon>
    </lineage>
</organism>
<dbReference type="AlphaFoldDB" id="A0A485LBL2"/>
<dbReference type="GO" id="GO:0008270">
    <property type="term" value="F:zinc ion binding"/>
    <property type="evidence" value="ECO:0007669"/>
    <property type="project" value="UniProtKB-KW"/>
</dbReference>
<evidence type="ECO:0000256" key="6">
    <source>
        <dbReference type="ARBA" id="ARBA00022833"/>
    </source>
</evidence>
<evidence type="ECO:0000313" key="15">
    <source>
        <dbReference type="Proteomes" id="UP000332933"/>
    </source>
</evidence>
<evidence type="ECO:0000313" key="14">
    <source>
        <dbReference type="EMBL" id="VFT95521.1"/>
    </source>
</evidence>
<feature type="region of interest" description="Disordered" evidence="10">
    <location>
        <begin position="1"/>
        <end position="60"/>
    </location>
</feature>
<feature type="transmembrane region" description="Helical" evidence="11">
    <location>
        <begin position="321"/>
        <end position="346"/>
    </location>
</feature>
<feature type="compositionally biased region" description="Basic and acidic residues" evidence="10">
    <location>
        <begin position="93"/>
        <end position="113"/>
    </location>
</feature>
<dbReference type="GO" id="GO:0016020">
    <property type="term" value="C:membrane"/>
    <property type="evidence" value="ECO:0007669"/>
    <property type="project" value="UniProtKB-SubCell"/>
</dbReference>
<name>A0A485LBL2_9STRA</name>
<feature type="domain" description="RING-type" evidence="12">
    <location>
        <begin position="407"/>
        <end position="445"/>
    </location>
</feature>
<accession>A0A485LBL2</accession>
<evidence type="ECO:0000256" key="10">
    <source>
        <dbReference type="SAM" id="MobiDB-lite"/>
    </source>
</evidence>
<dbReference type="PROSITE" id="PS00518">
    <property type="entry name" value="ZF_RING_1"/>
    <property type="match status" value="1"/>
</dbReference>
<dbReference type="GO" id="GO:1904294">
    <property type="term" value="P:positive regulation of ERAD pathway"/>
    <property type="evidence" value="ECO:0007669"/>
    <property type="project" value="InterPro"/>
</dbReference>
<reference evidence="14 15" key="1">
    <citation type="submission" date="2019-03" db="EMBL/GenBank/DDBJ databases">
        <authorList>
            <person name="Gaulin E."/>
            <person name="Dumas B."/>
        </authorList>
    </citation>
    <scope>NUCLEOTIDE SEQUENCE [LARGE SCALE GENOMIC DNA]</scope>
    <source>
        <strain evidence="14">CBS 568.67</strain>
    </source>
</reference>
<dbReference type="InterPro" id="IPR017907">
    <property type="entry name" value="Znf_RING_CS"/>
</dbReference>
<evidence type="ECO:0000256" key="9">
    <source>
        <dbReference type="PROSITE-ProRule" id="PRU00175"/>
    </source>
</evidence>
<dbReference type="OrthoDB" id="207411at2759"/>
<gene>
    <name evidence="14" type="primary">Aste57867_18787</name>
    <name evidence="13" type="ORF">As57867_018723</name>
    <name evidence="14" type="ORF">ASTE57867_18787</name>
</gene>
<reference evidence="13" key="2">
    <citation type="submission" date="2019-06" db="EMBL/GenBank/DDBJ databases">
        <title>Genomics analysis of Aphanomyces spp. identifies a new class of oomycete effector associated with host adaptation.</title>
        <authorList>
            <person name="Gaulin E."/>
        </authorList>
    </citation>
    <scope>NUCLEOTIDE SEQUENCE</scope>
    <source>
        <strain evidence="13">CBS 578.67</strain>
    </source>
</reference>
<keyword evidence="2 11" id="KW-0812">Transmembrane</keyword>
<dbReference type="CDD" id="cd16561">
    <property type="entry name" value="RING-HC_RNF213"/>
    <property type="match status" value="1"/>
</dbReference>
<dbReference type="Proteomes" id="UP000332933">
    <property type="component" value="Unassembled WGS sequence"/>
</dbReference>
<dbReference type="PANTHER" id="PTHR15860">
    <property type="entry name" value="UNCHARACTERIZED RING FINGER-CONTAINING PROTEIN"/>
    <property type="match status" value="1"/>
</dbReference>
<keyword evidence="15" id="KW-1185">Reference proteome</keyword>
<proteinExistence type="predicted"/>
<keyword evidence="3" id="KW-0479">Metal-binding</keyword>
<comment type="subcellular location">
    <subcellularLocation>
        <location evidence="1">Membrane</location>
        <topology evidence="1">Multi-pass membrane protein</topology>
    </subcellularLocation>
</comment>
<keyword evidence="6" id="KW-0862">Zinc</keyword>
<evidence type="ECO:0000259" key="12">
    <source>
        <dbReference type="PROSITE" id="PS50089"/>
    </source>
</evidence>
<dbReference type="GO" id="GO:0061630">
    <property type="term" value="F:ubiquitin protein ligase activity"/>
    <property type="evidence" value="ECO:0007669"/>
    <property type="project" value="InterPro"/>
</dbReference>
<dbReference type="Gene3D" id="3.30.40.10">
    <property type="entry name" value="Zinc/RING finger domain, C3HC4 (zinc finger)"/>
    <property type="match status" value="1"/>
</dbReference>
<dbReference type="EMBL" id="VJMH01006411">
    <property type="protein sequence ID" value="KAF0689799.1"/>
    <property type="molecule type" value="Genomic_DNA"/>
</dbReference>
<evidence type="ECO:0000256" key="11">
    <source>
        <dbReference type="SAM" id="Phobius"/>
    </source>
</evidence>
<evidence type="ECO:0000256" key="8">
    <source>
        <dbReference type="ARBA" id="ARBA00023136"/>
    </source>
</evidence>
<dbReference type="Pfam" id="PF13639">
    <property type="entry name" value="zf-RING_2"/>
    <property type="match status" value="1"/>
</dbReference>
<sequence length="469" mass="51941">MTPTSMEVDPSISVTPASPTNRRHAGGPHSPPPPLVRSASASRRLPSETPVQSSQQHRPSFLRSLSTPLSFLYPLQTAVSRELGSPTNTPLPRPRDGWPTRDEAVHHPDDEHASLMGNINSDENDELALRMMREGSAPLPPPIDTTGEPIPVPAAAPTPPVEDSEEQLRTEMRQLFRRVQHILPFVALFLVYFSYLHTKGIFVFVIGSTAIIALDQRFRAQVAMKDKASVLALLAIIFICFVDAFAICSINGDLTPWTTFLKRVDDPTSLGDVLWAVMVNDFLLRLGGVFVKALIAIAKLELCCCFRRFNAASLYRRKRKIYAAVEFTTLFLRSAVAALPWCAFYQASASKMVGDVFTVVYLSFKGFVLAGQARRVLTILRAALTLHLEYGTYVGPTDLVEAGSPECSICYDTMQVPVQLPCAHMFCEECVCEWFDRERSCPLCRADVISPANKPLYMDGGTSLFPQFL</sequence>
<dbReference type="PANTHER" id="PTHR15860:SF0">
    <property type="entry name" value="LP20373P"/>
    <property type="match status" value="1"/>
</dbReference>
<dbReference type="EMBL" id="CAADRA010006432">
    <property type="protein sequence ID" value="VFT95521.1"/>
    <property type="molecule type" value="Genomic_DNA"/>
</dbReference>
<dbReference type="InterPro" id="IPR044235">
    <property type="entry name" value="RNFT1/2"/>
</dbReference>
<keyword evidence="5" id="KW-0833">Ubl conjugation pathway</keyword>
<dbReference type="SUPFAM" id="SSF57850">
    <property type="entry name" value="RING/U-box"/>
    <property type="match status" value="1"/>
</dbReference>
<keyword evidence="8 11" id="KW-0472">Membrane</keyword>